<dbReference type="AlphaFoldDB" id="A0A0A9BX75"/>
<sequence>MGASTAYHIIRDSIVL</sequence>
<reference evidence="1" key="1">
    <citation type="submission" date="2014-09" db="EMBL/GenBank/DDBJ databases">
        <authorList>
            <person name="Magalhaes I.L.F."/>
            <person name="Oliveira U."/>
            <person name="Santos F.R."/>
            <person name="Vidigal T.H.D.A."/>
            <person name="Brescovit A.D."/>
            <person name="Santos A.J."/>
        </authorList>
    </citation>
    <scope>NUCLEOTIDE SEQUENCE</scope>
    <source>
        <tissue evidence="1">Shoot tissue taken approximately 20 cm above the soil surface</tissue>
    </source>
</reference>
<accession>A0A0A9BX75</accession>
<dbReference type="EMBL" id="GBRH01234023">
    <property type="protein sequence ID" value="JAD63872.1"/>
    <property type="molecule type" value="Transcribed_RNA"/>
</dbReference>
<protein>
    <submittedName>
        <fullName evidence="1">Uncharacterized protein</fullName>
    </submittedName>
</protein>
<name>A0A0A9BX75_ARUDO</name>
<reference evidence="1" key="2">
    <citation type="journal article" date="2015" name="Data Brief">
        <title>Shoot transcriptome of the giant reed, Arundo donax.</title>
        <authorList>
            <person name="Barrero R.A."/>
            <person name="Guerrero F.D."/>
            <person name="Moolhuijzen P."/>
            <person name="Goolsby J.A."/>
            <person name="Tidwell J."/>
            <person name="Bellgard S.E."/>
            <person name="Bellgard M.I."/>
        </authorList>
    </citation>
    <scope>NUCLEOTIDE SEQUENCE</scope>
    <source>
        <tissue evidence="1">Shoot tissue taken approximately 20 cm above the soil surface</tissue>
    </source>
</reference>
<organism evidence="1">
    <name type="scientific">Arundo donax</name>
    <name type="common">Giant reed</name>
    <name type="synonym">Donax arundinaceus</name>
    <dbReference type="NCBI Taxonomy" id="35708"/>
    <lineage>
        <taxon>Eukaryota</taxon>
        <taxon>Viridiplantae</taxon>
        <taxon>Streptophyta</taxon>
        <taxon>Embryophyta</taxon>
        <taxon>Tracheophyta</taxon>
        <taxon>Spermatophyta</taxon>
        <taxon>Magnoliopsida</taxon>
        <taxon>Liliopsida</taxon>
        <taxon>Poales</taxon>
        <taxon>Poaceae</taxon>
        <taxon>PACMAD clade</taxon>
        <taxon>Arundinoideae</taxon>
        <taxon>Arundineae</taxon>
        <taxon>Arundo</taxon>
    </lineage>
</organism>
<evidence type="ECO:0000313" key="1">
    <source>
        <dbReference type="EMBL" id="JAD63872.1"/>
    </source>
</evidence>
<proteinExistence type="predicted"/>